<dbReference type="PANTHER" id="PTHR12300:SF99">
    <property type="entry name" value="HVA22-LIKE PROTEIN F"/>
    <property type="match status" value="1"/>
</dbReference>
<dbReference type="eggNOG" id="KOG1725">
    <property type="taxonomic scope" value="Eukaryota"/>
</dbReference>
<feature type="transmembrane region" description="Helical" evidence="1">
    <location>
        <begin position="128"/>
        <end position="146"/>
    </location>
</feature>
<evidence type="ECO:0000313" key="2">
    <source>
        <dbReference type="EMBL" id="BAS74147.1"/>
    </source>
</evidence>
<gene>
    <name evidence="2" type="ordered locus">Os01g0728150</name>
    <name evidence="2" type="ORF">OSNPB_010728150</name>
</gene>
<dbReference type="Proteomes" id="UP000059680">
    <property type="component" value="Chromosome 1"/>
</dbReference>
<dbReference type="OMA" id="FRPAGCC"/>
<feature type="transmembrane region" description="Helical" evidence="1">
    <location>
        <begin position="96"/>
        <end position="116"/>
    </location>
</feature>
<reference evidence="3" key="1">
    <citation type="journal article" date="2005" name="Nature">
        <title>The map-based sequence of the rice genome.</title>
        <authorList>
            <consortium name="International rice genome sequencing project (IRGSP)"/>
            <person name="Matsumoto T."/>
            <person name="Wu J."/>
            <person name="Kanamori H."/>
            <person name="Katayose Y."/>
            <person name="Fujisawa M."/>
            <person name="Namiki N."/>
            <person name="Mizuno H."/>
            <person name="Yamamoto K."/>
            <person name="Antonio B.A."/>
            <person name="Baba T."/>
            <person name="Sakata K."/>
            <person name="Nagamura Y."/>
            <person name="Aoki H."/>
            <person name="Arikawa K."/>
            <person name="Arita K."/>
            <person name="Bito T."/>
            <person name="Chiden Y."/>
            <person name="Fujitsuka N."/>
            <person name="Fukunaka R."/>
            <person name="Hamada M."/>
            <person name="Harada C."/>
            <person name="Hayashi A."/>
            <person name="Hijishita S."/>
            <person name="Honda M."/>
            <person name="Hosokawa S."/>
            <person name="Ichikawa Y."/>
            <person name="Idonuma A."/>
            <person name="Iijima M."/>
            <person name="Ikeda M."/>
            <person name="Ikeno M."/>
            <person name="Ito K."/>
            <person name="Ito S."/>
            <person name="Ito T."/>
            <person name="Ito Y."/>
            <person name="Ito Y."/>
            <person name="Iwabuchi A."/>
            <person name="Kamiya K."/>
            <person name="Karasawa W."/>
            <person name="Kurita K."/>
            <person name="Katagiri S."/>
            <person name="Kikuta A."/>
            <person name="Kobayashi H."/>
            <person name="Kobayashi N."/>
            <person name="Machita K."/>
            <person name="Maehara T."/>
            <person name="Masukawa M."/>
            <person name="Mizubayashi T."/>
            <person name="Mukai Y."/>
            <person name="Nagasaki H."/>
            <person name="Nagata Y."/>
            <person name="Naito S."/>
            <person name="Nakashima M."/>
            <person name="Nakama Y."/>
            <person name="Nakamichi Y."/>
            <person name="Nakamura M."/>
            <person name="Meguro A."/>
            <person name="Negishi M."/>
            <person name="Ohta I."/>
            <person name="Ohta T."/>
            <person name="Okamoto M."/>
            <person name="Ono N."/>
            <person name="Saji S."/>
            <person name="Sakaguchi M."/>
            <person name="Sakai K."/>
            <person name="Shibata M."/>
            <person name="Shimokawa T."/>
            <person name="Song J."/>
            <person name="Takazaki Y."/>
            <person name="Terasawa K."/>
            <person name="Tsugane M."/>
            <person name="Tsuji K."/>
            <person name="Ueda S."/>
            <person name="Waki K."/>
            <person name="Yamagata H."/>
            <person name="Yamamoto M."/>
            <person name="Yamamoto S."/>
            <person name="Yamane H."/>
            <person name="Yoshiki S."/>
            <person name="Yoshihara R."/>
            <person name="Yukawa K."/>
            <person name="Zhong H."/>
            <person name="Yano M."/>
            <person name="Yuan Q."/>
            <person name="Ouyang S."/>
            <person name="Liu J."/>
            <person name="Jones K.M."/>
            <person name="Gansberger K."/>
            <person name="Moffat K."/>
            <person name="Hill J."/>
            <person name="Bera J."/>
            <person name="Fadrosh D."/>
            <person name="Jin S."/>
            <person name="Johri S."/>
            <person name="Kim M."/>
            <person name="Overton L."/>
            <person name="Reardon M."/>
            <person name="Tsitrin T."/>
            <person name="Vuong H."/>
            <person name="Weaver B."/>
            <person name="Ciecko A."/>
            <person name="Tallon L."/>
            <person name="Jackson J."/>
            <person name="Pai G."/>
            <person name="Aken S.V."/>
            <person name="Utterback T."/>
            <person name="Reidmuller S."/>
            <person name="Feldblyum T."/>
            <person name="Hsiao J."/>
            <person name="Zismann V."/>
            <person name="Iobst S."/>
            <person name="de Vazeille A.R."/>
            <person name="Buell C.R."/>
            <person name="Ying K."/>
            <person name="Li Y."/>
            <person name="Lu T."/>
            <person name="Huang Y."/>
            <person name="Zhao Q."/>
            <person name="Feng Q."/>
            <person name="Zhang L."/>
            <person name="Zhu J."/>
            <person name="Weng Q."/>
            <person name="Mu J."/>
            <person name="Lu Y."/>
            <person name="Fan D."/>
            <person name="Liu Y."/>
            <person name="Guan J."/>
            <person name="Zhang Y."/>
            <person name="Yu S."/>
            <person name="Liu X."/>
            <person name="Zhang Y."/>
            <person name="Hong G."/>
            <person name="Han B."/>
            <person name="Choisne N."/>
            <person name="Demange N."/>
            <person name="Orjeda G."/>
            <person name="Samain S."/>
            <person name="Cattolico L."/>
            <person name="Pelletier E."/>
            <person name="Couloux A."/>
            <person name="Segurens B."/>
            <person name="Wincker P."/>
            <person name="D'Hont A."/>
            <person name="Scarpelli C."/>
            <person name="Weissenbach J."/>
            <person name="Salanoubat M."/>
            <person name="Quetier F."/>
            <person name="Yu Y."/>
            <person name="Kim H.R."/>
            <person name="Rambo T."/>
            <person name="Currie J."/>
            <person name="Collura K."/>
            <person name="Luo M."/>
            <person name="Yang T."/>
            <person name="Ammiraju J.S.S."/>
            <person name="Engler F."/>
            <person name="Soderlund C."/>
            <person name="Wing R.A."/>
            <person name="Palmer L.E."/>
            <person name="de la Bastide M."/>
            <person name="Spiegel L."/>
            <person name="Nascimento L."/>
            <person name="Zutavern T."/>
            <person name="O'Shaughnessy A."/>
            <person name="Dike S."/>
            <person name="Dedhia N."/>
            <person name="Preston R."/>
            <person name="Balija V."/>
            <person name="McCombie W.R."/>
            <person name="Chow T."/>
            <person name="Chen H."/>
            <person name="Chung M."/>
            <person name="Chen C."/>
            <person name="Shaw J."/>
            <person name="Wu H."/>
            <person name="Hsiao K."/>
            <person name="Chao Y."/>
            <person name="Chu M."/>
            <person name="Cheng C."/>
            <person name="Hour A."/>
            <person name="Lee P."/>
            <person name="Lin S."/>
            <person name="Lin Y."/>
            <person name="Liou J."/>
            <person name="Liu S."/>
            <person name="Hsing Y."/>
            <person name="Raghuvanshi S."/>
            <person name="Mohanty A."/>
            <person name="Bharti A.K."/>
            <person name="Gaur A."/>
            <person name="Gupta V."/>
            <person name="Kumar D."/>
            <person name="Ravi V."/>
            <person name="Vij S."/>
            <person name="Kapur A."/>
            <person name="Khurana P."/>
            <person name="Khurana P."/>
            <person name="Khurana J.P."/>
            <person name="Tyagi A.K."/>
            <person name="Gaikwad K."/>
            <person name="Singh A."/>
            <person name="Dalal V."/>
            <person name="Srivastava S."/>
            <person name="Dixit A."/>
            <person name="Pal A.K."/>
            <person name="Ghazi I.A."/>
            <person name="Yadav M."/>
            <person name="Pandit A."/>
            <person name="Bhargava A."/>
            <person name="Sureshbabu K."/>
            <person name="Batra K."/>
            <person name="Sharma T.R."/>
            <person name="Mohapatra T."/>
            <person name="Singh N.K."/>
            <person name="Messing J."/>
            <person name="Nelson A.B."/>
            <person name="Fuks G."/>
            <person name="Kavchok S."/>
            <person name="Keizer G."/>
            <person name="Linton E."/>
            <person name="Llaca V."/>
            <person name="Song R."/>
            <person name="Tanyolac B."/>
            <person name="Young S."/>
            <person name="Ho-Il K."/>
            <person name="Hahn J.H."/>
            <person name="Sangsakoo G."/>
            <person name="Vanavichit A."/>
            <person name="de Mattos Luiz.A.T."/>
            <person name="Zimmer P.D."/>
            <person name="Malone G."/>
            <person name="Dellagostin O."/>
            <person name="de Oliveira A.C."/>
            <person name="Bevan M."/>
            <person name="Bancroft I."/>
            <person name="Minx P."/>
            <person name="Cordum H."/>
            <person name="Wilson R."/>
            <person name="Cheng Z."/>
            <person name="Jin W."/>
            <person name="Jiang J."/>
            <person name="Leong S.A."/>
            <person name="Iwama H."/>
            <person name="Gojobori T."/>
            <person name="Itoh T."/>
            <person name="Niimura Y."/>
            <person name="Fujii Y."/>
            <person name="Habara T."/>
            <person name="Sakai H."/>
            <person name="Sato Y."/>
            <person name="Wilson G."/>
            <person name="Kumar K."/>
            <person name="McCouch S."/>
            <person name="Juretic N."/>
            <person name="Hoen D."/>
            <person name="Wright S."/>
            <person name="Bruskiewich R."/>
            <person name="Bureau T."/>
            <person name="Miyao A."/>
            <person name="Hirochika H."/>
            <person name="Nishikawa T."/>
            <person name="Kadowaki K."/>
            <person name="Sugiura M."/>
            <person name="Burr B."/>
            <person name="Sasaki T."/>
        </authorList>
    </citation>
    <scope>NUCLEOTIDE SEQUENCE [LARGE SCALE GENOMIC DNA]</scope>
    <source>
        <strain evidence="3">cv. Nipponbare</strain>
    </source>
</reference>
<sequence length="240" mass="27858">MPSFCYFNPIFKIHCRSIKPSSLSLAIYTLVQRLIEDIEKIQNKALHRSQQRIMGVLGALARHMDALVGPGIMLLYPLYASMRAIESPSTLDDQQWLTYWVLYSLITLFELSCWKVLQWFPLWPYMKLLFCCWLVLPIFNGAAYIYETHVRRYFKIGQYVSPNYNERQRKALQMMSLDARKSVERFIESHGPDALDKIIRAVSDSSEFRPAGCCMHLQALECLFHFLNSDAMSGFLCFAG</sequence>
<dbReference type="GO" id="GO:0016020">
    <property type="term" value="C:membrane"/>
    <property type="evidence" value="ECO:0007669"/>
    <property type="project" value="UniProtKB-SubCell"/>
</dbReference>
<dbReference type="STRING" id="39947.A0A0P0V7P7"/>
<dbReference type="EMBL" id="AP014957">
    <property type="protein sequence ID" value="BAS74147.1"/>
    <property type="molecule type" value="Genomic_DNA"/>
</dbReference>
<evidence type="ECO:0007829" key="4">
    <source>
        <dbReference type="PeptideAtlas" id="A0A0P0V7P7"/>
    </source>
</evidence>
<protein>
    <recommendedName>
        <fullName evidence="1">HVA22-like protein</fullName>
    </recommendedName>
</protein>
<feature type="transmembrane region" description="Helical" evidence="1">
    <location>
        <begin position="53"/>
        <end position="76"/>
    </location>
</feature>
<keyword evidence="4 5" id="KW-1267">Proteomics identification</keyword>
<accession>A0A0P0V7P7</accession>
<dbReference type="InParanoid" id="A0A0P0V7P7"/>
<dbReference type="FunCoup" id="A0A0P0V7P7">
    <property type="interactions" value="2"/>
</dbReference>
<reference evidence="2 3" key="2">
    <citation type="journal article" date="2013" name="Plant Cell Physiol.">
        <title>Rice Annotation Project Database (RAP-DB): an integrative and interactive database for rice genomics.</title>
        <authorList>
            <person name="Sakai H."/>
            <person name="Lee S.S."/>
            <person name="Tanaka T."/>
            <person name="Numa H."/>
            <person name="Kim J."/>
            <person name="Kawahara Y."/>
            <person name="Wakimoto H."/>
            <person name="Yang C.C."/>
            <person name="Iwamoto M."/>
            <person name="Abe T."/>
            <person name="Yamada Y."/>
            <person name="Muto A."/>
            <person name="Inokuchi H."/>
            <person name="Ikemura T."/>
            <person name="Matsumoto T."/>
            <person name="Sasaki T."/>
            <person name="Itoh T."/>
        </authorList>
    </citation>
    <scope>NUCLEOTIDE SEQUENCE [LARGE SCALE GENOMIC DNA]</scope>
    <source>
        <strain evidence="3">cv. Nipponbare</strain>
    </source>
</reference>
<keyword evidence="3" id="KW-1185">Reference proteome</keyword>
<evidence type="ECO:0007829" key="5">
    <source>
        <dbReference type="ProteomicsDB" id="A0A0P0V7P7"/>
    </source>
</evidence>
<evidence type="ECO:0000256" key="1">
    <source>
        <dbReference type="RuleBase" id="RU362006"/>
    </source>
</evidence>
<evidence type="ECO:0000313" key="3">
    <source>
        <dbReference type="Proteomes" id="UP000059680"/>
    </source>
</evidence>
<organism evidence="2 3">
    <name type="scientific">Oryza sativa subsp. japonica</name>
    <name type="common">Rice</name>
    <dbReference type="NCBI Taxonomy" id="39947"/>
    <lineage>
        <taxon>Eukaryota</taxon>
        <taxon>Viridiplantae</taxon>
        <taxon>Streptophyta</taxon>
        <taxon>Embryophyta</taxon>
        <taxon>Tracheophyta</taxon>
        <taxon>Spermatophyta</taxon>
        <taxon>Magnoliopsida</taxon>
        <taxon>Liliopsida</taxon>
        <taxon>Poales</taxon>
        <taxon>Poaceae</taxon>
        <taxon>BOP clade</taxon>
        <taxon>Oryzoideae</taxon>
        <taxon>Oryzeae</taxon>
        <taxon>Oryzinae</taxon>
        <taxon>Oryza</taxon>
        <taxon>Oryza sativa</taxon>
    </lineage>
</organism>
<proteinExistence type="evidence at protein level"/>
<comment type="subcellular location">
    <subcellularLocation>
        <location evidence="1">Membrane</location>
        <topology evidence="1">Multi-pass membrane protein</topology>
    </subcellularLocation>
</comment>
<dbReference type="InterPro" id="IPR004345">
    <property type="entry name" value="TB2_DP1_HVA22"/>
</dbReference>
<dbReference type="PaxDb" id="39947-A0A0P0V7P7"/>
<dbReference type="PANTHER" id="PTHR12300">
    <property type="entry name" value="HVA22-LIKE PROTEINS"/>
    <property type="match status" value="1"/>
</dbReference>
<dbReference type="AlphaFoldDB" id="A0A0P0V7P7"/>
<keyword evidence="1" id="KW-0812">Transmembrane</keyword>
<name>A0A0P0V7P7_ORYSJ</name>
<dbReference type="Pfam" id="PF03134">
    <property type="entry name" value="TB2_DP1_HVA22"/>
    <property type="match status" value="1"/>
</dbReference>
<keyword evidence="1" id="KW-1133">Transmembrane helix</keyword>
<dbReference type="Gramene" id="Os01t0728150-00">
    <property type="protein sequence ID" value="Os01t0728150-00"/>
    <property type="gene ID" value="Os01g0728150"/>
</dbReference>
<keyword evidence="1" id="KW-0472">Membrane</keyword>
<reference evidence="2 3" key="3">
    <citation type="journal article" date="2013" name="Rice">
        <title>Improvement of the Oryza sativa Nipponbare reference genome using next generation sequence and optical map data.</title>
        <authorList>
            <person name="Kawahara Y."/>
            <person name="de la Bastide M."/>
            <person name="Hamilton J.P."/>
            <person name="Kanamori H."/>
            <person name="McCombie W.R."/>
            <person name="Ouyang S."/>
            <person name="Schwartz D.C."/>
            <person name="Tanaka T."/>
            <person name="Wu J."/>
            <person name="Zhou S."/>
            <person name="Childs K.L."/>
            <person name="Davidson R.M."/>
            <person name="Lin H."/>
            <person name="Quesada-Ocampo L."/>
            <person name="Vaillancourt B."/>
            <person name="Sakai H."/>
            <person name="Lee S.S."/>
            <person name="Kim J."/>
            <person name="Numa H."/>
            <person name="Itoh T."/>
            <person name="Buell C.R."/>
            <person name="Matsumoto T."/>
        </authorList>
    </citation>
    <scope>NUCLEOTIDE SEQUENCE [LARGE SCALE GENOMIC DNA]</scope>
    <source>
        <strain evidence="3">cv. Nipponbare</strain>
    </source>
</reference>
<comment type="similarity">
    <text evidence="1">Belongs to the DP1 family.</text>
</comment>